<feature type="domain" description="Response regulatory" evidence="14">
    <location>
        <begin position="336"/>
        <end position="454"/>
    </location>
</feature>
<dbReference type="InterPro" id="IPR036890">
    <property type="entry name" value="HATPase_C_sf"/>
</dbReference>
<organism evidence="16 17">
    <name type="scientific">Maribacter polysiphoniae</name>
    <dbReference type="NCBI Taxonomy" id="429344"/>
    <lineage>
        <taxon>Bacteria</taxon>
        <taxon>Pseudomonadati</taxon>
        <taxon>Bacteroidota</taxon>
        <taxon>Flavobacteriia</taxon>
        <taxon>Flavobacteriales</taxon>
        <taxon>Flavobacteriaceae</taxon>
        <taxon>Maribacter</taxon>
    </lineage>
</organism>
<dbReference type="EMBL" id="JACWLN010000011">
    <property type="protein sequence ID" value="MBD1262448.1"/>
    <property type="molecule type" value="Genomic_DNA"/>
</dbReference>
<gene>
    <name evidence="15" type="ORF">HZY62_17755</name>
    <name evidence="16" type="ORF">LX92_03784</name>
</gene>
<evidence type="ECO:0000256" key="8">
    <source>
        <dbReference type="ARBA" id="ARBA00022840"/>
    </source>
</evidence>
<dbReference type="InterPro" id="IPR036097">
    <property type="entry name" value="HisK_dim/P_sf"/>
</dbReference>
<evidence type="ECO:0000259" key="14">
    <source>
        <dbReference type="PROSITE" id="PS50110"/>
    </source>
</evidence>
<dbReference type="PRINTS" id="PR00344">
    <property type="entry name" value="BCTRLSENSOR"/>
</dbReference>
<keyword evidence="9" id="KW-1133">Transmembrane helix</keyword>
<dbReference type="Pfam" id="PF00072">
    <property type="entry name" value="Response_reg"/>
    <property type="match status" value="1"/>
</dbReference>
<dbReference type="GO" id="GO:0005886">
    <property type="term" value="C:plasma membrane"/>
    <property type="evidence" value="ECO:0007669"/>
    <property type="project" value="UniProtKB-SubCell"/>
</dbReference>
<dbReference type="Gene3D" id="1.10.287.130">
    <property type="match status" value="1"/>
</dbReference>
<keyword evidence="11" id="KW-0472">Membrane</keyword>
<keyword evidence="18" id="KW-1185">Reference proteome</keyword>
<keyword evidence="7" id="KW-0547">Nucleotide-binding</keyword>
<keyword evidence="8" id="KW-0067">ATP-binding</keyword>
<dbReference type="Pfam" id="PF02518">
    <property type="entry name" value="HATPase_c"/>
    <property type="match status" value="1"/>
</dbReference>
<dbReference type="GO" id="GO:0005524">
    <property type="term" value="F:ATP binding"/>
    <property type="evidence" value="ECO:0007669"/>
    <property type="project" value="UniProtKB-KW"/>
</dbReference>
<comment type="subcellular location">
    <subcellularLocation>
        <location evidence="2">Cell membrane</location>
        <topology evidence="2">Multi-pass membrane protein</topology>
    </subcellularLocation>
</comment>
<evidence type="ECO:0000313" key="15">
    <source>
        <dbReference type="EMBL" id="MBD1262448.1"/>
    </source>
</evidence>
<dbReference type="InterPro" id="IPR036641">
    <property type="entry name" value="HPT_dom_sf"/>
</dbReference>
<comment type="catalytic activity">
    <reaction evidence="1">
        <text>ATP + protein L-histidine = ADP + protein N-phospho-L-histidine.</text>
        <dbReference type="EC" id="2.7.13.3"/>
    </reaction>
</comment>
<evidence type="ECO:0000256" key="1">
    <source>
        <dbReference type="ARBA" id="ARBA00000085"/>
    </source>
</evidence>
<dbReference type="CDD" id="cd17546">
    <property type="entry name" value="REC_hyHK_CKI1_RcsC-like"/>
    <property type="match status" value="1"/>
</dbReference>
<reference evidence="16 17" key="1">
    <citation type="submission" date="2018-05" db="EMBL/GenBank/DDBJ databases">
        <title>Genomic Encyclopedia of Archaeal and Bacterial Type Strains, Phase II (KMG-II): from individual species to whole genera.</title>
        <authorList>
            <person name="Goeker M."/>
        </authorList>
    </citation>
    <scope>NUCLEOTIDE SEQUENCE [LARGE SCALE GENOMIC DNA]</scope>
    <source>
        <strain evidence="16 17">DSM 23514</strain>
    </source>
</reference>
<evidence type="ECO:0000313" key="16">
    <source>
        <dbReference type="EMBL" id="PWK21280.1"/>
    </source>
</evidence>
<keyword evidence="4" id="KW-1003">Cell membrane</keyword>
<evidence type="ECO:0000313" key="17">
    <source>
        <dbReference type="Proteomes" id="UP000245667"/>
    </source>
</evidence>
<dbReference type="SUPFAM" id="SSF47384">
    <property type="entry name" value="Homodimeric domain of signal transducing histidine kinase"/>
    <property type="match status" value="1"/>
</dbReference>
<dbReference type="GO" id="GO:0000155">
    <property type="term" value="F:phosphorelay sensor kinase activity"/>
    <property type="evidence" value="ECO:0007669"/>
    <property type="project" value="InterPro"/>
</dbReference>
<evidence type="ECO:0000256" key="3">
    <source>
        <dbReference type="ARBA" id="ARBA00012438"/>
    </source>
</evidence>
<evidence type="ECO:0000256" key="7">
    <source>
        <dbReference type="ARBA" id="ARBA00022741"/>
    </source>
</evidence>
<dbReference type="SUPFAM" id="SSF47226">
    <property type="entry name" value="Histidine-containing phosphotransfer domain, HPT domain"/>
    <property type="match status" value="1"/>
</dbReference>
<dbReference type="SMART" id="SM00448">
    <property type="entry name" value="REC"/>
    <property type="match status" value="1"/>
</dbReference>
<evidence type="ECO:0000313" key="18">
    <source>
        <dbReference type="Proteomes" id="UP000651837"/>
    </source>
</evidence>
<keyword evidence="5 12" id="KW-0597">Phosphoprotein</keyword>
<name>A0A316EE75_9FLAO</name>
<evidence type="ECO:0000256" key="4">
    <source>
        <dbReference type="ARBA" id="ARBA00022475"/>
    </source>
</evidence>
<dbReference type="SUPFAM" id="SSF55874">
    <property type="entry name" value="ATPase domain of HSP90 chaperone/DNA topoisomerase II/histidine kinase"/>
    <property type="match status" value="1"/>
</dbReference>
<evidence type="ECO:0000256" key="11">
    <source>
        <dbReference type="ARBA" id="ARBA00023136"/>
    </source>
</evidence>
<evidence type="ECO:0000256" key="2">
    <source>
        <dbReference type="ARBA" id="ARBA00004651"/>
    </source>
</evidence>
<evidence type="ECO:0000259" key="13">
    <source>
        <dbReference type="PROSITE" id="PS50109"/>
    </source>
</evidence>
<dbReference type="RefSeq" id="WP_109653919.1">
    <property type="nucleotide sequence ID" value="NZ_JACWLN010000011.1"/>
</dbReference>
<dbReference type="Gene3D" id="3.40.50.2300">
    <property type="match status" value="1"/>
</dbReference>
<evidence type="ECO:0000256" key="12">
    <source>
        <dbReference type="PROSITE-ProRule" id="PRU00169"/>
    </source>
</evidence>
<feature type="domain" description="Histidine kinase" evidence="13">
    <location>
        <begin position="88"/>
        <end position="309"/>
    </location>
</feature>
<dbReference type="PROSITE" id="PS50110">
    <property type="entry name" value="RESPONSE_REGULATORY"/>
    <property type="match status" value="1"/>
</dbReference>
<dbReference type="OrthoDB" id="1046984at2"/>
<dbReference type="EC" id="2.7.13.3" evidence="3"/>
<proteinExistence type="predicted"/>
<dbReference type="AlphaFoldDB" id="A0A316EE75"/>
<dbReference type="SUPFAM" id="SSF52172">
    <property type="entry name" value="CheY-like"/>
    <property type="match status" value="1"/>
</dbReference>
<dbReference type="Pfam" id="PF00512">
    <property type="entry name" value="HisKA"/>
    <property type="match status" value="1"/>
</dbReference>
<dbReference type="Gene3D" id="3.30.565.10">
    <property type="entry name" value="Histidine kinase-like ATPase, C-terminal domain"/>
    <property type="match status" value="1"/>
</dbReference>
<evidence type="ECO:0000256" key="5">
    <source>
        <dbReference type="ARBA" id="ARBA00022553"/>
    </source>
</evidence>
<dbReference type="Proteomes" id="UP000245667">
    <property type="component" value="Unassembled WGS sequence"/>
</dbReference>
<dbReference type="InterPro" id="IPR005467">
    <property type="entry name" value="His_kinase_dom"/>
</dbReference>
<evidence type="ECO:0000256" key="9">
    <source>
        <dbReference type="ARBA" id="ARBA00022989"/>
    </source>
</evidence>
<dbReference type="InterPro" id="IPR003661">
    <property type="entry name" value="HisK_dim/P_dom"/>
</dbReference>
<dbReference type="Proteomes" id="UP000651837">
    <property type="component" value="Unassembled WGS sequence"/>
</dbReference>
<dbReference type="SMART" id="SM00387">
    <property type="entry name" value="HATPase_c"/>
    <property type="match status" value="1"/>
</dbReference>
<dbReference type="InterPro" id="IPR011006">
    <property type="entry name" value="CheY-like_superfamily"/>
</dbReference>
<evidence type="ECO:0000256" key="10">
    <source>
        <dbReference type="ARBA" id="ARBA00023012"/>
    </source>
</evidence>
<dbReference type="CDD" id="cd16922">
    <property type="entry name" value="HATPase_EvgS-ArcB-TorS-like"/>
    <property type="match status" value="1"/>
</dbReference>
<dbReference type="CDD" id="cd00082">
    <property type="entry name" value="HisKA"/>
    <property type="match status" value="1"/>
</dbReference>
<dbReference type="PANTHER" id="PTHR45339:SF1">
    <property type="entry name" value="HYBRID SIGNAL TRANSDUCTION HISTIDINE KINASE J"/>
    <property type="match status" value="1"/>
</dbReference>
<dbReference type="PANTHER" id="PTHR45339">
    <property type="entry name" value="HYBRID SIGNAL TRANSDUCTION HISTIDINE KINASE J"/>
    <property type="match status" value="1"/>
</dbReference>
<comment type="caution">
    <text evidence="16">The sequence shown here is derived from an EMBL/GenBank/DDBJ whole genome shotgun (WGS) entry which is preliminary data.</text>
</comment>
<dbReference type="SMART" id="SM00388">
    <property type="entry name" value="HisKA"/>
    <property type="match status" value="1"/>
</dbReference>
<keyword evidence="10" id="KW-0902">Two-component regulatory system</keyword>
<dbReference type="EMBL" id="QGGQ01000012">
    <property type="protein sequence ID" value="PWK21280.1"/>
    <property type="molecule type" value="Genomic_DNA"/>
</dbReference>
<dbReference type="InterPro" id="IPR004358">
    <property type="entry name" value="Sig_transdc_His_kin-like_C"/>
</dbReference>
<evidence type="ECO:0000256" key="6">
    <source>
        <dbReference type="ARBA" id="ARBA00022692"/>
    </source>
</evidence>
<dbReference type="FunFam" id="3.30.565.10:FF:000010">
    <property type="entry name" value="Sensor histidine kinase RcsC"/>
    <property type="match status" value="1"/>
</dbReference>
<feature type="modified residue" description="4-aspartylphosphate" evidence="12">
    <location>
        <position position="385"/>
    </location>
</feature>
<keyword evidence="6" id="KW-0812">Transmembrane</keyword>
<accession>A0A316EE75</accession>
<reference evidence="15 18" key="2">
    <citation type="submission" date="2020-07" db="EMBL/GenBank/DDBJ databases">
        <title>The draft genome sequence of Maribacter polysiphoniae KCTC 22021.</title>
        <authorList>
            <person name="Mu L."/>
        </authorList>
    </citation>
    <scope>NUCLEOTIDE SEQUENCE [LARGE SCALE GENOMIC DNA]</scope>
    <source>
        <strain evidence="15 18">KCTC 22021</strain>
    </source>
</reference>
<dbReference type="InterPro" id="IPR001789">
    <property type="entry name" value="Sig_transdc_resp-reg_receiver"/>
</dbReference>
<dbReference type="PROSITE" id="PS50109">
    <property type="entry name" value="HIS_KIN"/>
    <property type="match status" value="1"/>
</dbReference>
<protein>
    <recommendedName>
        <fullName evidence="3">histidine kinase</fullName>
        <ecNumber evidence="3">2.7.13.3</ecNumber>
    </recommendedName>
</protein>
<sequence length="594" mass="66504">MKANKILSYLSNLESLLKDFSYEELSVNEGSDLKRKFESFKTSLEDKLYTPSVNRNMGNFESSEERVLLKNKVSKPKNSISASKLIATVSHDMRTPLNGIIGFSDLLKEGELSENQLQKVEAIQNASDTLMGIVNELLEYSKLSQGLEAIEQRDFNFPNVIQNIEYLCNTLITKPNVSFKVTVEPGIPKILKGDPSKLSQVLLNLLGNSIKFVEKGEIKLAITQKRLRNDKLILAFSVSDTGIGIAKEQLGHIFESFTQATNDTFLKYGGSGLGLTIVKQIIELLGGQIEVSSKLGKGTTFDFEIPYEKGIESNIDKKYTDTVMVSKAIKQVKGMHIVVFEDNKMNQRLIELRLLKWGCKVYITDNGPQGLDYIAKNKVDVILMDLRMPDMDGYEITKRIRANANNYVNEIPVIAVSADFSLSERKNGEAIGLNDFILKPFNSQELLLKLITHGYKAKGSKTTLASKPKDSTAQDKLPNACLDTMLEECMGDYGFLSEMVRLFKQNILEFIGAYCVHMKNADWENLSCAVLKIKPGVTLLHANSLMVILERLQAIVQSPTAKDIKEMQKLQLSFIKEHELVIQTIDSEMAKLGK</sequence>
<dbReference type="InterPro" id="IPR003594">
    <property type="entry name" value="HATPase_dom"/>
</dbReference>